<evidence type="ECO:0000259" key="1">
    <source>
        <dbReference type="Pfam" id="PF13649"/>
    </source>
</evidence>
<protein>
    <submittedName>
        <fullName evidence="2">Methyltransferase family protein</fullName>
    </submittedName>
</protein>
<sequence>MKLYNELAEWWPWMSPHTEYEEEASLYLDIIQRYHPDVKQALEFGSGGGSNAYYLKRHFAMVLSDLSREMLEVSRRLNPECEHIQGDMRNIDAGSTFDLVFIHDAITYFTATSDLLAVMQNAKKHLNKKGILFIMTDQFTETFRPETSHGGIDKDGRGFRYLEWTDDKDPEDFVTETEYLYIMKNEKGEIFRESDSSISGLFSMDTWEKLLAEAGFKTTFERIHYTTETGIYYGMIAEQLSAE</sequence>
<evidence type="ECO:0000313" key="2">
    <source>
        <dbReference type="EMBL" id="PSL36341.1"/>
    </source>
</evidence>
<dbReference type="GO" id="GO:0032259">
    <property type="term" value="P:methylation"/>
    <property type="evidence" value="ECO:0007669"/>
    <property type="project" value="UniProtKB-KW"/>
</dbReference>
<dbReference type="EMBL" id="PYAT01000007">
    <property type="protein sequence ID" value="PSL36341.1"/>
    <property type="molecule type" value="Genomic_DNA"/>
</dbReference>
<keyword evidence="3" id="KW-1185">Reference proteome</keyword>
<comment type="caution">
    <text evidence="2">The sequence shown here is derived from an EMBL/GenBank/DDBJ whole genome shotgun (WGS) entry which is preliminary data.</text>
</comment>
<dbReference type="SUPFAM" id="SSF53335">
    <property type="entry name" value="S-adenosyl-L-methionine-dependent methyltransferases"/>
    <property type="match status" value="1"/>
</dbReference>
<proteinExistence type="predicted"/>
<dbReference type="InterPro" id="IPR029063">
    <property type="entry name" value="SAM-dependent_MTases_sf"/>
</dbReference>
<evidence type="ECO:0000313" key="3">
    <source>
        <dbReference type="Proteomes" id="UP000242682"/>
    </source>
</evidence>
<dbReference type="Pfam" id="PF13649">
    <property type="entry name" value="Methyltransf_25"/>
    <property type="match status" value="1"/>
</dbReference>
<dbReference type="OrthoDB" id="9811589at2"/>
<dbReference type="AlphaFoldDB" id="A0A2P8GQU2"/>
<dbReference type="GO" id="GO:0008168">
    <property type="term" value="F:methyltransferase activity"/>
    <property type="evidence" value="ECO:0007669"/>
    <property type="project" value="UniProtKB-KW"/>
</dbReference>
<accession>A0A2P8GQU2</accession>
<dbReference type="RefSeq" id="WP_106533700.1">
    <property type="nucleotide sequence ID" value="NZ_PYAT01000007.1"/>
</dbReference>
<dbReference type="Proteomes" id="UP000242682">
    <property type="component" value="Unassembled WGS sequence"/>
</dbReference>
<dbReference type="InterPro" id="IPR041698">
    <property type="entry name" value="Methyltransf_25"/>
</dbReference>
<feature type="domain" description="Methyltransferase" evidence="1">
    <location>
        <begin position="42"/>
        <end position="130"/>
    </location>
</feature>
<name>A0A2P8GQU2_9BACL</name>
<organism evidence="2 3">
    <name type="scientific">Planomicrobium soli</name>
    <dbReference type="NCBI Taxonomy" id="1176648"/>
    <lineage>
        <taxon>Bacteria</taxon>
        <taxon>Bacillati</taxon>
        <taxon>Bacillota</taxon>
        <taxon>Bacilli</taxon>
        <taxon>Bacillales</taxon>
        <taxon>Caryophanaceae</taxon>
        <taxon>Planomicrobium</taxon>
    </lineage>
</organism>
<gene>
    <name evidence="2" type="ORF">B0H99_107162</name>
</gene>
<reference evidence="2 3" key="1">
    <citation type="submission" date="2018-03" db="EMBL/GenBank/DDBJ databases">
        <title>Genomic Encyclopedia of Type Strains, Phase III (KMG-III): the genomes of soil and plant-associated and newly described type strains.</title>
        <authorList>
            <person name="Whitman W."/>
        </authorList>
    </citation>
    <scope>NUCLEOTIDE SEQUENCE [LARGE SCALE GENOMIC DNA]</scope>
    <source>
        <strain evidence="2 3">CGMCC 1.12259</strain>
    </source>
</reference>
<dbReference type="Gene3D" id="2.20.130.10">
    <property type="entry name" value="CAC2371-like domains"/>
    <property type="match status" value="1"/>
</dbReference>
<keyword evidence="2" id="KW-0489">Methyltransferase</keyword>
<dbReference type="Gene3D" id="3.40.50.150">
    <property type="entry name" value="Vaccinia Virus protein VP39"/>
    <property type="match status" value="1"/>
</dbReference>
<keyword evidence="2" id="KW-0808">Transferase</keyword>